<evidence type="ECO:0000313" key="6">
    <source>
        <dbReference type="EMBL" id="AOZ50578.1"/>
    </source>
</evidence>
<dbReference type="InterPro" id="IPR000847">
    <property type="entry name" value="LysR_HTH_N"/>
</dbReference>
<dbReference type="GO" id="GO:0003700">
    <property type="term" value="F:DNA-binding transcription factor activity"/>
    <property type="evidence" value="ECO:0007669"/>
    <property type="project" value="InterPro"/>
</dbReference>
<keyword evidence="3" id="KW-0238">DNA-binding</keyword>
<reference evidence="6 7" key="1">
    <citation type="submission" date="2016-10" db="EMBL/GenBank/DDBJ databases">
        <title>Chromobacterium muskegensis sp. nov., an insecticidal bacterium isolated from Sphagnum bogs.</title>
        <authorList>
            <person name="Sparks M.E."/>
            <person name="Blackburn M.B."/>
            <person name="Gundersen-Rindal D.E."/>
            <person name="Mitchell A."/>
            <person name="Farrar R."/>
            <person name="Kuhar D."/>
        </authorList>
    </citation>
    <scope>NUCLEOTIDE SEQUENCE [LARGE SCALE GENOMIC DNA]</scope>
    <source>
        <strain evidence="6 7">21-1</strain>
    </source>
</reference>
<dbReference type="Gene3D" id="3.40.190.290">
    <property type="match status" value="1"/>
</dbReference>
<dbReference type="Pfam" id="PF00126">
    <property type="entry name" value="HTH_1"/>
    <property type="match status" value="1"/>
</dbReference>
<dbReference type="AlphaFoldDB" id="A0A1D9LH49"/>
<keyword evidence="2" id="KW-0805">Transcription regulation</keyword>
<organism evidence="6 7">
    <name type="scientific">Chromobacterium vaccinii</name>
    <dbReference type="NCBI Taxonomy" id="1108595"/>
    <lineage>
        <taxon>Bacteria</taxon>
        <taxon>Pseudomonadati</taxon>
        <taxon>Pseudomonadota</taxon>
        <taxon>Betaproteobacteria</taxon>
        <taxon>Neisseriales</taxon>
        <taxon>Chromobacteriaceae</taxon>
        <taxon>Chromobacterium</taxon>
    </lineage>
</organism>
<protein>
    <submittedName>
        <fullName evidence="6">LysR family transcriptional regulator</fullName>
    </submittedName>
</protein>
<dbReference type="InterPro" id="IPR036388">
    <property type="entry name" value="WH-like_DNA-bd_sf"/>
</dbReference>
<dbReference type="EMBL" id="CP017707">
    <property type="protein sequence ID" value="AOZ50578.1"/>
    <property type="molecule type" value="Genomic_DNA"/>
</dbReference>
<gene>
    <name evidence="6" type="ORF">BKX93_11665</name>
</gene>
<dbReference type="Gene3D" id="1.10.10.10">
    <property type="entry name" value="Winged helix-like DNA-binding domain superfamily/Winged helix DNA-binding domain"/>
    <property type="match status" value="1"/>
</dbReference>
<dbReference type="STRING" id="1108595.BKX93_11665"/>
<evidence type="ECO:0000256" key="2">
    <source>
        <dbReference type="ARBA" id="ARBA00023015"/>
    </source>
</evidence>
<dbReference type="InterPro" id="IPR058163">
    <property type="entry name" value="LysR-type_TF_proteobact-type"/>
</dbReference>
<dbReference type="PANTHER" id="PTHR30537:SF10">
    <property type="entry name" value="TRANSCRIPTIONAL REGULATOR-RELATED"/>
    <property type="match status" value="1"/>
</dbReference>
<dbReference type="RefSeq" id="WP_046167635.1">
    <property type="nucleotide sequence ID" value="NZ_CP017707.1"/>
</dbReference>
<dbReference type="KEGG" id="cvc:BKX93_11665"/>
<dbReference type="PANTHER" id="PTHR30537">
    <property type="entry name" value="HTH-TYPE TRANSCRIPTIONAL REGULATOR"/>
    <property type="match status" value="1"/>
</dbReference>
<comment type="similarity">
    <text evidence="1">Belongs to the LysR transcriptional regulatory family.</text>
</comment>
<dbReference type="PROSITE" id="PS50931">
    <property type="entry name" value="HTH_LYSR"/>
    <property type="match status" value="1"/>
</dbReference>
<dbReference type="GeneID" id="68841867"/>
<evidence type="ECO:0000256" key="3">
    <source>
        <dbReference type="ARBA" id="ARBA00023125"/>
    </source>
</evidence>
<name>A0A1D9LH49_9NEIS</name>
<dbReference type="Pfam" id="PF03466">
    <property type="entry name" value="LysR_substrate"/>
    <property type="match status" value="1"/>
</dbReference>
<dbReference type="SUPFAM" id="SSF46785">
    <property type="entry name" value="Winged helix' DNA-binding domain"/>
    <property type="match status" value="1"/>
</dbReference>
<dbReference type="InterPro" id="IPR036390">
    <property type="entry name" value="WH_DNA-bd_sf"/>
</dbReference>
<evidence type="ECO:0000256" key="1">
    <source>
        <dbReference type="ARBA" id="ARBA00009437"/>
    </source>
</evidence>
<accession>A0A1D9LH49</accession>
<proteinExistence type="inferred from homology"/>
<dbReference type="GO" id="GO:0043565">
    <property type="term" value="F:sequence-specific DNA binding"/>
    <property type="evidence" value="ECO:0007669"/>
    <property type="project" value="TreeGrafter"/>
</dbReference>
<dbReference type="Proteomes" id="UP000178776">
    <property type="component" value="Chromosome"/>
</dbReference>
<dbReference type="GO" id="GO:0006351">
    <property type="term" value="P:DNA-templated transcription"/>
    <property type="evidence" value="ECO:0007669"/>
    <property type="project" value="TreeGrafter"/>
</dbReference>
<feature type="domain" description="HTH lysR-type" evidence="5">
    <location>
        <begin position="10"/>
        <end position="59"/>
    </location>
</feature>
<dbReference type="FunFam" id="1.10.10.10:FF:000001">
    <property type="entry name" value="LysR family transcriptional regulator"/>
    <property type="match status" value="1"/>
</dbReference>
<sequence>MASWEGMQEFAAVADSGSFTRAARRLGISIAQVSRQVGQLEERLGARLLYRTTRQLSLTEAGELYLTHCRQLLESLADAEQAVSQLQAEPQGQLKLTAPLAYGHSHIAPLVLEFMQRYPLLEVSLDLSNQVQDLVHDGYDLAIRIGRLTDSSLMARKLGQRRHHVCASPDYLARHGAPRRPQELLQHQCLQIGNDGWHLQVNGRRQTFRVQGRMRCSTAAPLAEAAVRGMGLAQLPDYYVAAYLESGALVEVLADYAEPEEGIWALYPHNRQLSPKVRLLVDFLADSLAGGACQAGGARQ</sequence>
<dbReference type="InterPro" id="IPR005119">
    <property type="entry name" value="LysR_subst-bd"/>
</dbReference>
<evidence type="ECO:0000313" key="7">
    <source>
        <dbReference type="Proteomes" id="UP000178776"/>
    </source>
</evidence>
<dbReference type="FunFam" id="3.40.190.290:FF:000001">
    <property type="entry name" value="Transcriptional regulator, LysR family"/>
    <property type="match status" value="1"/>
</dbReference>
<dbReference type="SUPFAM" id="SSF53850">
    <property type="entry name" value="Periplasmic binding protein-like II"/>
    <property type="match status" value="1"/>
</dbReference>
<evidence type="ECO:0000259" key="5">
    <source>
        <dbReference type="PROSITE" id="PS50931"/>
    </source>
</evidence>
<keyword evidence="4" id="KW-0804">Transcription</keyword>
<evidence type="ECO:0000256" key="4">
    <source>
        <dbReference type="ARBA" id="ARBA00023163"/>
    </source>
</evidence>